<sequence>MSQQQMPSDSDNVPRRTSRASNFMTYPYPDTERIMAHVERLSGVKQETKACIHNLLQYRAVRTRARLPRGQSAAVLVPLFVGRSGDLYVLLSRRSDALNAFAGDTALPGGKVDVQDVTVEDTARREAFEEIGLPVDKARVPLLCVMEPHLAKGETLVTPVVVLVIDNSLQPNLNSSEVTSIFAQPLSSFLSSKPHLSTGRTADPKNPYHTFTDIPWSEGGAVRLHRFLTGRESEGVKPVFGLTASVARLFFTTAHLETWSTHTPHRSILIKTATIGYGRPPEFEVQPPNAPTPAQQIALALLTPANPVRIACEREGVDANKAAARLLRPPLAANAPRTIEWEKIGVEWKKLLDGDNVATVDAAIGKRNGSGRSRSVSRGRTPGGDGVQKRIEEIKKRVQEHMNDGEGTEGLNAKIEEYKKQARERGEQTEESSKEHGEREEKHEDTIPDIAKLGEFLDKTRDMVSERMKEVKSDEKKLAKARKAYPKITEQVRKQLEEARDEDGEFDPKALFDMIPKEGQEGLKTGIQSGKEGIKRGNGDVDDGEGRDQGIGRGKEGTRRGLEEMRKYIDKGGDGHNPEQAIRKRDAKL</sequence>
<evidence type="ECO:0000259" key="2">
    <source>
        <dbReference type="PROSITE" id="PS51462"/>
    </source>
</evidence>
<dbReference type="InterPro" id="IPR015797">
    <property type="entry name" value="NUDIX_hydrolase-like_dom_sf"/>
</dbReference>
<dbReference type="EMBL" id="JAGFBS010000020">
    <property type="protein sequence ID" value="KAG6373916.1"/>
    <property type="molecule type" value="Genomic_DNA"/>
</dbReference>
<keyword evidence="4" id="KW-1185">Reference proteome</keyword>
<dbReference type="PANTHER" id="PTHR12992:SF45">
    <property type="entry name" value="NUDIX HYDROLASE DOMAIN-CONTAINING PROTEIN"/>
    <property type="match status" value="1"/>
</dbReference>
<organism evidence="3 4">
    <name type="scientific">Boletus reticuloceps</name>
    <dbReference type="NCBI Taxonomy" id="495285"/>
    <lineage>
        <taxon>Eukaryota</taxon>
        <taxon>Fungi</taxon>
        <taxon>Dikarya</taxon>
        <taxon>Basidiomycota</taxon>
        <taxon>Agaricomycotina</taxon>
        <taxon>Agaricomycetes</taxon>
        <taxon>Agaricomycetidae</taxon>
        <taxon>Boletales</taxon>
        <taxon>Boletineae</taxon>
        <taxon>Boletaceae</taxon>
        <taxon>Boletoideae</taxon>
        <taxon>Boletus</taxon>
    </lineage>
</organism>
<feature type="compositionally biased region" description="Polar residues" evidence="1">
    <location>
        <begin position="1"/>
        <end position="11"/>
    </location>
</feature>
<dbReference type="CDD" id="cd03426">
    <property type="entry name" value="NUDIX_CoAse_Nudt7"/>
    <property type="match status" value="1"/>
</dbReference>
<feature type="compositionally biased region" description="Basic and acidic residues" evidence="1">
    <location>
        <begin position="532"/>
        <end position="589"/>
    </location>
</feature>
<dbReference type="Proteomes" id="UP000683000">
    <property type="component" value="Unassembled WGS sequence"/>
</dbReference>
<feature type="compositionally biased region" description="Low complexity" evidence="1">
    <location>
        <begin position="365"/>
        <end position="380"/>
    </location>
</feature>
<evidence type="ECO:0000313" key="4">
    <source>
        <dbReference type="Proteomes" id="UP000683000"/>
    </source>
</evidence>
<name>A0A8I2YL41_9AGAM</name>
<gene>
    <name evidence="3" type="ORF">JVT61DRAFT_6070</name>
</gene>
<proteinExistence type="predicted"/>
<dbReference type="OrthoDB" id="10260614at2759"/>
<feature type="region of interest" description="Disordered" evidence="1">
    <location>
        <begin position="515"/>
        <end position="589"/>
    </location>
</feature>
<protein>
    <recommendedName>
        <fullName evidence="2">Nudix hydrolase domain-containing protein</fullName>
    </recommendedName>
</protein>
<dbReference type="SUPFAM" id="SSF55811">
    <property type="entry name" value="Nudix"/>
    <property type="match status" value="1"/>
</dbReference>
<dbReference type="PROSITE" id="PS51462">
    <property type="entry name" value="NUDIX"/>
    <property type="match status" value="1"/>
</dbReference>
<accession>A0A8I2YL41</accession>
<dbReference type="Gene3D" id="3.90.79.10">
    <property type="entry name" value="Nucleoside Triphosphate Pyrophosphohydrolase"/>
    <property type="match status" value="1"/>
</dbReference>
<feature type="region of interest" description="Disordered" evidence="1">
    <location>
        <begin position="420"/>
        <end position="454"/>
    </location>
</feature>
<dbReference type="GO" id="GO:0010945">
    <property type="term" value="F:coenzyme A diphosphatase activity"/>
    <property type="evidence" value="ECO:0007669"/>
    <property type="project" value="InterPro"/>
</dbReference>
<evidence type="ECO:0000256" key="1">
    <source>
        <dbReference type="SAM" id="MobiDB-lite"/>
    </source>
</evidence>
<feature type="domain" description="Nudix hydrolase" evidence="2">
    <location>
        <begin position="70"/>
        <end position="208"/>
    </location>
</feature>
<comment type="caution">
    <text evidence="3">The sequence shown here is derived from an EMBL/GenBank/DDBJ whole genome shotgun (WGS) entry which is preliminary data.</text>
</comment>
<evidence type="ECO:0000313" key="3">
    <source>
        <dbReference type="EMBL" id="KAG6373916.1"/>
    </source>
</evidence>
<dbReference type="InterPro" id="IPR045121">
    <property type="entry name" value="CoAse"/>
</dbReference>
<feature type="compositionally biased region" description="Basic and acidic residues" evidence="1">
    <location>
        <begin position="420"/>
        <end position="446"/>
    </location>
</feature>
<dbReference type="PANTHER" id="PTHR12992">
    <property type="entry name" value="NUDIX HYDROLASE"/>
    <property type="match status" value="1"/>
</dbReference>
<dbReference type="GO" id="GO:0015938">
    <property type="term" value="P:coenzyme A catabolic process"/>
    <property type="evidence" value="ECO:0007669"/>
    <property type="project" value="TreeGrafter"/>
</dbReference>
<reference evidence="3" key="1">
    <citation type="submission" date="2021-03" db="EMBL/GenBank/DDBJ databases">
        <title>Evolutionary innovations through gain and loss of genes in the ectomycorrhizal Boletales.</title>
        <authorList>
            <person name="Wu G."/>
            <person name="Miyauchi S."/>
            <person name="Morin E."/>
            <person name="Yang Z.-L."/>
            <person name="Xu J."/>
            <person name="Martin F.M."/>
        </authorList>
    </citation>
    <scope>NUCLEOTIDE SEQUENCE</scope>
    <source>
        <strain evidence="3">BR01</strain>
    </source>
</reference>
<dbReference type="InterPro" id="IPR000086">
    <property type="entry name" value="NUDIX_hydrolase_dom"/>
</dbReference>
<feature type="region of interest" description="Disordered" evidence="1">
    <location>
        <begin position="1"/>
        <end position="24"/>
    </location>
</feature>
<feature type="region of interest" description="Disordered" evidence="1">
    <location>
        <begin position="365"/>
        <end position="386"/>
    </location>
</feature>
<dbReference type="AlphaFoldDB" id="A0A8I2YL41"/>
<dbReference type="Pfam" id="PF00293">
    <property type="entry name" value="NUDIX"/>
    <property type="match status" value="1"/>
</dbReference>